<name>A0ABR7MSP8_9FIRM</name>
<sequence>MWKCKDLMKMTDAVKPAKTGANVEVQINVTNIVKYVCLAGIAIVGIIFGSKSFVECKKNEKTKEDN</sequence>
<keyword evidence="1" id="KW-1133">Transmembrane helix</keyword>
<reference evidence="2 3" key="1">
    <citation type="submission" date="2020-08" db="EMBL/GenBank/DDBJ databases">
        <title>Genome public.</title>
        <authorList>
            <person name="Liu C."/>
            <person name="Sun Q."/>
        </authorList>
    </citation>
    <scope>NUCLEOTIDE SEQUENCE [LARGE SCALE GENOMIC DNA]</scope>
    <source>
        <strain evidence="2 3">BX3</strain>
    </source>
</reference>
<protein>
    <submittedName>
        <fullName evidence="2">Uncharacterized protein</fullName>
    </submittedName>
</protein>
<proteinExistence type="predicted"/>
<evidence type="ECO:0000313" key="3">
    <source>
        <dbReference type="Proteomes" id="UP000637513"/>
    </source>
</evidence>
<dbReference type="EMBL" id="JACRSW010000014">
    <property type="protein sequence ID" value="MBC8556834.1"/>
    <property type="molecule type" value="Genomic_DNA"/>
</dbReference>
<evidence type="ECO:0000256" key="1">
    <source>
        <dbReference type="SAM" id="Phobius"/>
    </source>
</evidence>
<keyword evidence="3" id="KW-1185">Reference proteome</keyword>
<gene>
    <name evidence="2" type="ORF">H8700_03830</name>
</gene>
<evidence type="ECO:0000313" key="2">
    <source>
        <dbReference type="EMBL" id="MBC8556834.1"/>
    </source>
</evidence>
<keyword evidence="1" id="KW-0472">Membrane</keyword>
<organism evidence="2 3">
    <name type="scientific">Jutongia hominis</name>
    <dbReference type="NCBI Taxonomy" id="2763664"/>
    <lineage>
        <taxon>Bacteria</taxon>
        <taxon>Bacillati</taxon>
        <taxon>Bacillota</taxon>
        <taxon>Clostridia</taxon>
        <taxon>Lachnospirales</taxon>
        <taxon>Lachnospiraceae</taxon>
        <taxon>Jutongia</taxon>
    </lineage>
</organism>
<feature type="transmembrane region" description="Helical" evidence="1">
    <location>
        <begin position="32"/>
        <end position="54"/>
    </location>
</feature>
<accession>A0ABR7MSP8</accession>
<dbReference type="RefSeq" id="WP_249303235.1">
    <property type="nucleotide sequence ID" value="NZ_JACRSW010000014.1"/>
</dbReference>
<keyword evidence="1" id="KW-0812">Transmembrane</keyword>
<dbReference type="Proteomes" id="UP000637513">
    <property type="component" value="Unassembled WGS sequence"/>
</dbReference>
<comment type="caution">
    <text evidence="2">The sequence shown here is derived from an EMBL/GenBank/DDBJ whole genome shotgun (WGS) entry which is preliminary data.</text>
</comment>